<feature type="transmembrane region" description="Helical" evidence="9">
    <location>
        <begin position="400"/>
        <end position="421"/>
    </location>
</feature>
<feature type="region of interest" description="Disordered" evidence="8">
    <location>
        <begin position="426"/>
        <end position="494"/>
    </location>
</feature>
<evidence type="ECO:0000256" key="1">
    <source>
        <dbReference type="ARBA" id="ARBA00012513"/>
    </source>
</evidence>
<keyword evidence="9" id="KW-0472">Membrane</keyword>
<feature type="compositionally biased region" description="Low complexity" evidence="8">
    <location>
        <begin position="431"/>
        <end position="446"/>
    </location>
</feature>
<reference evidence="11" key="1">
    <citation type="submission" date="2024-06" db="EMBL/GenBank/DDBJ databases">
        <title>The genome sequences of Kitasatospora sp. strain HUAS MG31.</title>
        <authorList>
            <person name="Mo P."/>
        </authorList>
    </citation>
    <scope>NUCLEOTIDE SEQUENCE</scope>
    <source>
        <strain evidence="11">HUAS MG31</strain>
    </source>
</reference>
<keyword evidence="9" id="KW-1133">Transmembrane helix</keyword>
<evidence type="ECO:0000256" key="2">
    <source>
        <dbReference type="ARBA" id="ARBA00022527"/>
    </source>
</evidence>
<keyword evidence="5 11" id="KW-0418">Kinase</keyword>
<protein>
    <recommendedName>
        <fullName evidence="1">non-specific serine/threonine protein kinase</fullName>
        <ecNumber evidence="1">2.7.11.1</ecNumber>
    </recommendedName>
</protein>
<feature type="compositionally biased region" description="Basic and acidic residues" evidence="8">
    <location>
        <begin position="384"/>
        <end position="394"/>
    </location>
</feature>
<evidence type="ECO:0000256" key="4">
    <source>
        <dbReference type="ARBA" id="ARBA00022741"/>
    </source>
</evidence>
<dbReference type="InterPro" id="IPR017441">
    <property type="entry name" value="Protein_kinase_ATP_BS"/>
</dbReference>
<dbReference type="PRINTS" id="PR01217">
    <property type="entry name" value="PRICHEXTENSN"/>
</dbReference>
<sequence length="636" mass="66670">MGSQDGPGPAGGPRVIAGRYRLGERLGRGGMGTVWVAEDLKLDRRVAVKELSVSGVPESELPTLHSRMLQEARAAAQIKHPGVITIHDVLEQDGRPWIVMELIDGQSLAEVIDTEGILLPRDAARVGEQVVAALDQAHRHGVLHRDVKPANVLLERGGRVVLTDFGIAMLVGSPGLTRTGDIVGSPDYVAPERITGHRPGPESDLWSLGATLFAAVEGQSPFHRTTTMSTLQAVIADPLPEPRHAGALAPVIELLLRKDPTDRPAAEEALRLLREVAAASTGGTSLHPPTALAPPAVYPAPTQPPGQEDRTRSQDQDQDHTRTQSTPPTPLPGRPTPATPPPRPTPTPPTPVAPVPVPPAFGADTPPPGPPPPPAGPGGPPRGRPGDGPDAERDRRRKRALMVAGGVLGVMMIGGVTYAVVAAGSGGGKGPTAALTASAPATTTSPSPTPTATPTPTPAQSAAPTTTATATQTRTVTRSPAPQTTTAAPAQPAAPAGYRWVDDPAGFQVAVPAGWTRSENSGQIDYSPDGGVHLLRFAVNPGATQSPESHFLELERTVGQSRDYYRVQLGENVYQGYQGALWEFTWNDQRGPRHAADQAFIASNGTEYAIYTSSPESDWTAAQQRFTTVLGTFTPG</sequence>
<dbReference type="SMART" id="SM00220">
    <property type="entry name" value="S_TKc"/>
    <property type="match status" value="1"/>
</dbReference>
<dbReference type="InterPro" id="IPR011009">
    <property type="entry name" value="Kinase-like_dom_sf"/>
</dbReference>
<gene>
    <name evidence="11" type="ORF">ABWK59_11255</name>
</gene>
<feature type="compositionally biased region" description="Pro residues" evidence="8">
    <location>
        <begin position="447"/>
        <end position="457"/>
    </location>
</feature>
<keyword evidence="4 7" id="KW-0547">Nucleotide-binding</keyword>
<feature type="compositionally biased region" description="Basic and acidic residues" evidence="8">
    <location>
        <begin position="307"/>
        <end position="322"/>
    </location>
</feature>
<feature type="domain" description="Protein kinase" evidence="10">
    <location>
        <begin position="20"/>
        <end position="290"/>
    </location>
</feature>
<keyword evidence="3 11" id="KW-0808">Transferase</keyword>
<dbReference type="PANTHER" id="PTHR43289">
    <property type="entry name" value="MITOGEN-ACTIVATED PROTEIN KINASE KINASE KINASE 20-RELATED"/>
    <property type="match status" value="1"/>
</dbReference>
<evidence type="ECO:0000259" key="10">
    <source>
        <dbReference type="PROSITE" id="PS50011"/>
    </source>
</evidence>
<keyword evidence="9" id="KW-0812">Transmembrane</keyword>
<evidence type="ECO:0000313" key="11">
    <source>
        <dbReference type="EMBL" id="XCM79466.1"/>
    </source>
</evidence>
<evidence type="ECO:0000256" key="6">
    <source>
        <dbReference type="ARBA" id="ARBA00022840"/>
    </source>
</evidence>
<feature type="binding site" evidence="7">
    <location>
        <position position="49"/>
    </location>
    <ligand>
        <name>ATP</name>
        <dbReference type="ChEBI" id="CHEBI:30616"/>
    </ligand>
</feature>
<evidence type="ECO:0000256" key="7">
    <source>
        <dbReference type="PROSITE-ProRule" id="PRU10141"/>
    </source>
</evidence>
<feature type="compositionally biased region" description="Low complexity" evidence="8">
    <location>
        <begin position="458"/>
        <end position="494"/>
    </location>
</feature>
<name>A0AAU8JUC9_9ACTN</name>
<dbReference type="CDD" id="cd14014">
    <property type="entry name" value="STKc_PknB_like"/>
    <property type="match status" value="1"/>
</dbReference>
<dbReference type="KEGG" id="kcm:ABWK59_11255"/>
<dbReference type="PANTHER" id="PTHR43289:SF6">
    <property type="entry name" value="SERINE_THREONINE-PROTEIN KINASE NEKL-3"/>
    <property type="match status" value="1"/>
</dbReference>
<feature type="region of interest" description="Disordered" evidence="8">
    <location>
        <begin position="281"/>
        <end position="395"/>
    </location>
</feature>
<evidence type="ECO:0000256" key="3">
    <source>
        <dbReference type="ARBA" id="ARBA00022679"/>
    </source>
</evidence>
<dbReference type="SUPFAM" id="SSF56112">
    <property type="entry name" value="Protein kinase-like (PK-like)"/>
    <property type="match status" value="1"/>
</dbReference>
<dbReference type="GO" id="GO:0005524">
    <property type="term" value="F:ATP binding"/>
    <property type="evidence" value="ECO:0007669"/>
    <property type="project" value="UniProtKB-UniRule"/>
</dbReference>
<dbReference type="Gene3D" id="3.30.200.20">
    <property type="entry name" value="Phosphorylase Kinase, domain 1"/>
    <property type="match status" value="1"/>
</dbReference>
<proteinExistence type="predicted"/>
<accession>A0AAU8JUC9</accession>
<dbReference type="PROSITE" id="PS50011">
    <property type="entry name" value="PROTEIN_KINASE_DOM"/>
    <property type="match status" value="1"/>
</dbReference>
<dbReference type="EMBL" id="CP159872">
    <property type="protein sequence ID" value="XCM79466.1"/>
    <property type="molecule type" value="Genomic_DNA"/>
</dbReference>
<feature type="compositionally biased region" description="Pro residues" evidence="8">
    <location>
        <begin position="327"/>
        <end position="383"/>
    </location>
</feature>
<dbReference type="AlphaFoldDB" id="A0AAU8JUC9"/>
<dbReference type="InterPro" id="IPR000719">
    <property type="entry name" value="Prot_kinase_dom"/>
</dbReference>
<organism evidence="11">
    <name type="scientific">Kitasatospora camelliae</name>
    <dbReference type="NCBI Taxonomy" id="3156397"/>
    <lineage>
        <taxon>Bacteria</taxon>
        <taxon>Bacillati</taxon>
        <taxon>Actinomycetota</taxon>
        <taxon>Actinomycetes</taxon>
        <taxon>Kitasatosporales</taxon>
        <taxon>Streptomycetaceae</taxon>
        <taxon>Kitasatospora</taxon>
    </lineage>
</organism>
<evidence type="ECO:0000256" key="9">
    <source>
        <dbReference type="SAM" id="Phobius"/>
    </source>
</evidence>
<keyword evidence="2" id="KW-0723">Serine/threonine-protein kinase</keyword>
<dbReference type="PROSITE" id="PS00107">
    <property type="entry name" value="PROTEIN_KINASE_ATP"/>
    <property type="match status" value="1"/>
</dbReference>
<dbReference type="Gene3D" id="1.10.510.10">
    <property type="entry name" value="Transferase(Phosphotransferase) domain 1"/>
    <property type="match status" value="1"/>
</dbReference>
<dbReference type="PROSITE" id="PS00108">
    <property type="entry name" value="PROTEIN_KINASE_ST"/>
    <property type="match status" value="1"/>
</dbReference>
<dbReference type="GO" id="GO:0004674">
    <property type="term" value="F:protein serine/threonine kinase activity"/>
    <property type="evidence" value="ECO:0007669"/>
    <property type="project" value="UniProtKB-KW"/>
</dbReference>
<evidence type="ECO:0000256" key="8">
    <source>
        <dbReference type="SAM" id="MobiDB-lite"/>
    </source>
</evidence>
<dbReference type="InterPro" id="IPR008271">
    <property type="entry name" value="Ser/Thr_kinase_AS"/>
</dbReference>
<keyword evidence="6 7" id="KW-0067">ATP-binding</keyword>
<dbReference type="EC" id="2.7.11.1" evidence="1"/>
<dbReference type="Pfam" id="PF00069">
    <property type="entry name" value="Pkinase"/>
    <property type="match status" value="1"/>
</dbReference>
<evidence type="ECO:0000256" key="5">
    <source>
        <dbReference type="ARBA" id="ARBA00022777"/>
    </source>
</evidence>
<dbReference type="RefSeq" id="WP_354640139.1">
    <property type="nucleotide sequence ID" value="NZ_CP159872.1"/>
</dbReference>